<dbReference type="InterPro" id="IPR045851">
    <property type="entry name" value="AMP-bd_C_sf"/>
</dbReference>
<dbReference type="PANTHER" id="PTHR43767:SF1">
    <property type="entry name" value="NONRIBOSOMAL PEPTIDE SYNTHASE PES1 (EUROFUNG)-RELATED"/>
    <property type="match status" value="1"/>
</dbReference>
<keyword evidence="4" id="KW-0547">Nucleotide-binding</keyword>
<dbReference type="FunFam" id="3.30.300.30:FF:000008">
    <property type="entry name" value="2,3-dihydroxybenzoate-AMP ligase"/>
    <property type="match status" value="1"/>
</dbReference>
<evidence type="ECO:0000259" key="8">
    <source>
        <dbReference type="Pfam" id="PF13193"/>
    </source>
</evidence>
<dbReference type="InterPro" id="IPR042099">
    <property type="entry name" value="ANL_N_sf"/>
</dbReference>
<dbReference type="Pfam" id="PF00501">
    <property type="entry name" value="AMP-binding"/>
    <property type="match status" value="1"/>
</dbReference>
<dbReference type="InterPro" id="IPR000873">
    <property type="entry name" value="AMP-dep_synth/lig_dom"/>
</dbReference>
<proteinExistence type="inferred from homology"/>
<keyword evidence="3 9" id="KW-0436">Ligase</keyword>
<dbReference type="CDD" id="cd17631">
    <property type="entry name" value="FACL_FadD13-like"/>
    <property type="match status" value="1"/>
</dbReference>
<evidence type="ECO:0000256" key="4">
    <source>
        <dbReference type="ARBA" id="ARBA00022741"/>
    </source>
</evidence>
<dbReference type="RefSeq" id="WP_142641959.1">
    <property type="nucleotide sequence ID" value="NZ_VDGI01000005.1"/>
</dbReference>
<dbReference type="OrthoDB" id="9757771at2"/>
<feature type="domain" description="AMP-dependent synthetase/ligase" evidence="7">
    <location>
        <begin position="10"/>
        <end position="357"/>
    </location>
</feature>
<dbReference type="InterPro" id="IPR050237">
    <property type="entry name" value="ATP-dep_AMP-bd_enzyme"/>
</dbReference>
<dbReference type="EC" id="6.2.1.26" evidence="9"/>
<keyword evidence="2" id="KW-0474">Menaquinone biosynthesis</keyword>
<comment type="similarity">
    <text evidence="1">Belongs to the ATP-dependent AMP-binding enzyme family.</text>
</comment>
<evidence type="ECO:0000313" key="10">
    <source>
        <dbReference type="Proteomes" id="UP000316626"/>
    </source>
</evidence>
<comment type="caution">
    <text evidence="9">The sequence shown here is derived from an EMBL/GenBank/DDBJ whole genome shotgun (WGS) entry which is preliminary data.</text>
</comment>
<evidence type="ECO:0000256" key="3">
    <source>
        <dbReference type="ARBA" id="ARBA00022598"/>
    </source>
</evidence>
<dbReference type="Gene3D" id="3.30.300.30">
    <property type="match status" value="1"/>
</dbReference>
<evidence type="ECO:0000256" key="5">
    <source>
        <dbReference type="ARBA" id="ARBA00022840"/>
    </source>
</evidence>
<dbReference type="Pfam" id="PF13193">
    <property type="entry name" value="AMP-binding_C"/>
    <property type="match status" value="1"/>
</dbReference>
<accession>A0A544TSZ8</accession>
<keyword evidence="6" id="KW-0812">Transmembrane</keyword>
<sequence>MKGISHWIDKRAFITPERQALIDADRELTYLEMSKMVHHFAGVLQSKYSIKKGDRVGVLAKNSMEFIITLFSLAKLNAVVVPLNIRLTVDELQFQLKDSGLQTLIVDRDNYNRGKELLEKTHFQHLLTFESLSKAETETLTLTEIDPTAPYIICYTSGTTGKPKGAVLTQENMFWNAVNNTLSLDITSKDKIITLLPLFHIGGIGLFTLPVLLAGGTVVVPDRFDPELALNYIEKYAVTIVMGVPTIHDALRKSPNFESTNLSSVRFFYNGGAPCPEELIRWYLLKGINFGQGYGLTETSPTVFLLSEEDYERKVGSIGKPVMFTDIRIVDKEVQDVSPGEFGELLVKGPNVIKEYYNLPEETNKAFLQGWFATGDIVRQDEEGFVYIAGRKKEMIISGGENIYPLEVEKVIYELPEVDEVAVIGISHEKWGETPLAFIVLKYGANISEEVLNEYCTRKLARYKVPSAFHIVSALPKNATGKIDKGTLKKYYVKEVMK</sequence>
<keyword evidence="6" id="KW-0472">Membrane</keyword>
<name>A0A544TSZ8_9BACI</name>
<dbReference type="GO" id="GO:0008756">
    <property type="term" value="F:o-succinylbenzoate-CoA ligase activity"/>
    <property type="evidence" value="ECO:0007669"/>
    <property type="project" value="UniProtKB-EC"/>
</dbReference>
<dbReference type="AlphaFoldDB" id="A0A544TSZ8"/>
<dbReference type="InterPro" id="IPR025110">
    <property type="entry name" value="AMP-bd_C"/>
</dbReference>
<protein>
    <submittedName>
        <fullName evidence="9">O-succinylbenzoate--CoA ligase</fullName>
        <ecNumber evidence="9">6.2.1.26</ecNumber>
    </submittedName>
</protein>
<dbReference type="SUPFAM" id="SSF56801">
    <property type="entry name" value="Acetyl-CoA synthetase-like"/>
    <property type="match status" value="1"/>
</dbReference>
<dbReference type="InterPro" id="IPR020845">
    <property type="entry name" value="AMP-binding_CS"/>
</dbReference>
<feature type="transmembrane region" description="Helical" evidence="6">
    <location>
        <begin position="192"/>
        <end position="213"/>
    </location>
</feature>
<dbReference type="GO" id="GO:0005524">
    <property type="term" value="F:ATP binding"/>
    <property type="evidence" value="ECO:0007669"/>
    <property type="project" value="UniProtKB-KW"/>
</dbReference>
<keyword evidence="5" id="KW-0067">ATP-binding</keyword>
<dbReference type="GO" id="GO:0009234">
    <property type="term" value="P:menaquinone biosynthetic process"/>
    <property type="evidence" value="ECO:0007669"/>
    <property type="project" value="UniProtKB-KW"/>
</dbReference>
<dbReference type="InterPro" id="IPR010192">
    <property type="entry name" value="MenE"/>
</dbReference>
<evidence type="ECO:0000256" key="6">
    <source>
        <dbReference type="SAM" id="Phobius"/>
    </source>
</evidence>
<feature type="domain" description="AMP-binding enzyme C-terminal" evidence="8">
    <location>
        <begin position="407"/>
        <end position="482"/>
    </location>
</feature>
<evidence type="ECO:0000313" key="9">
    <source>
        <dbReference type="EMBL" id="TQR20578.1"/>
    </source>
</evidence>
<dbReference type="EMBL" id="VDGI01000005">
    <property type="protein sequence ID" value="TQR20578.1"/>
    <property type="molecule type" value="Genomic_DNA"/>
</dbReference>
<keyword evidence="6" id="KW-1133">Transmembrane helix</keyword>
<organism evidence="9 10">
    <name type="scientific">Psychrobacillus vulpis</name>
    <dbReference type="NCBI Taxonomy" id="2325572"/>
    <lineage>
        <taxon>Bacteria</taxon>
        <taxon>Bacillati</taxon>
        <taxon>Bacillota</taxon>
        <taxon>Bacilli</taxon>
        <taxon>Bacillales</taxon>
        <taxon>Bacillaceae</taxon>
        <taxon>Psychrobacillus</taxon>
    </lineage>
</organism>
<dbReference type="Proteomes" id="UP000316626">
    <property type="component" value="Unassembled WGS sequence"/>
</dbReference>
<keyword evidence="10" id="KW-1185">Reference proteome</keyword>
<dbReference type="PANTHER" id="PTHR43767">
    <property type="entry name" value="LONG-CHAIN-FATTY-ACID--COA LIGASE"/>
    <property type="match status" value="1"/>
</dbReference>
<evidence type="ECO:0000259" key="7">
    <source>
        <dbReference type="Pfam" id="PF00501"/>
    </source>
</evidence>
<gene>
    <name evidence="9" type="primary">menE</name>
    <name evidence="9" type="ORF">FG384_07460</name>
</gene>
<dbReference type="Gene3D" id="3.40.50.12780">
    <property type="entry name" value="N-terminal domain of ligase-like"/>
    <property type="match status" value="1"/>
</dbReference>
<evidence type="ECO:0000256" key="1">
    <source>
        <dbReference type="ARBA" id="ARBA00006432"/>
    </source>
</evidence>
<dbReference type="NCBIfam" id="TIGR01923">
    <property type="entry name" value="menE"/>
    <property type="match status" value="1"/>
</dbReference>
<dbReference type="PROSITE" id="PS00455">
    <property type="entry name" value="AMP_BINDING"/>
    <property type="match status" value="1"/>
</dbReference>
<reference evidence="9 10" key="1">
    <citation type="submission" date="2019-06" db="EMBL/GenBank/DDBJ databases">
        <title>Psychrobacillus vulpis sp. nov., a new species isolated from feces of a red fox that inhabits in The Tablas de Daimiel Natural Park, Albacete, Spain.</title>
        <authorList>
            <person name="Rodriguez M."/>
            <person name="Reina J.C."/>
            <person name="Bejar V."/>
            <person name="Llamas I."/>
        </authorList>
    </citation>
    <scope>NUCLEOTIDE SEQUENCE [LARGE SCALE GENOMIC DNA]</scope>
    <source>
        <strain evidence="9 10">Z8</strain>
    </source>
</reference>
<evidence type="ECO:0000256" key="2">
    <source>
        <dbReference type="ARBA" id="ARBA00022428"/>
    </source>
</evidence>